<feature type="compositionally biased region" description="Polar residues" evidence="1">
    <location>
        <begin position="147"/>
        <end position="161"/>
    </location>
</feature>
<dbReference type="InterPro" id="IPR018306">
    <property type="entry name" value="Phage_T5_Orf172_DNA-bd"/>
</dbReference>
<reference evidence="3" key="1">
    <citation type="journal article" date="2021" name="PeerJ">
        <title>Extensive microbial diversity within the chicken gut microbiome revealed by metagenomics and culture.</title>
        <authorList>
            <person name="Gilroy R."/>
            <person name="Ravi A."/>
            <person name="Getino M."/>
            <person name="Pursley I."/>
            <person name="Horton D.L."/>
            <person name="Alikhan N.F."/>
            <person name="Baker D."/>
            <person name="Gharbi K."/>
            <person name="Hall N."/>
            <person name="Watson M."/>
            <person name="Adriaenssens E.M."/>
            <person name="Foster-Nyarko E."/>
            <person name="Jarju S."/>
            <person name="Secka A."/>
            <person name="Antonio M."/>
            <person name="Oren A."/>
            <person name="Chaudhuri R.R."/>
            <person name="La Ragione R."/>
            <person name="Hildebrand F."/>
            <person name="Pallen M.J."/>
        </authorList>
    </citation>
    <scope>NUCLEOTIDE SEQUENCE</scope>
    <source>
        <strain evidence="3">378</strain>
    </source>
</reference>
<dbReference type="Pfam" id="PF13455">
    <property type="entry name" value="MUG113"/>
    <property type="match status" value="1"/>
</dbReference>
<feature type="region of interest" description="Disordered" evidence="1">
    <location>
        <begin position="146"/>
        <end position="206"/>
    </location>
</feature>
<accession>A0A948X0S9</accession>
<organism evidence="3 4">
    <name type="scientific">Candidatus Anaerobiospirillum pullicola</name>
    <dbReference type="NCBI Taxonomy" id="2838451"/>
    <lineage>
        <taxon>Bacteria</taxon>
        <taxon>Pseudomonadati</taxon>
        <taxon>Pseudomonadota</taxon>
        <taxon>Gammaproteobacteria</taxon>
        <taxon>Aeromonadales</taxon>
        <taxon>Succinivibrionaceae</taxon>
        <taxon>Anaerobiospirillum</taxon>
    </lineage>
</organism>
<evidence type="ECO:0000313" key="4">
    <source>
        <dbReference type="Proteomes" id="UP000733611"/>
    </source>
</evidence>
<gene>
    <name evidence="3" type="ORF">H9847_02270</name>
</gene>
<dbReference type="EMBL" id="JAHLFE010000043">
    <property type="protein sequence ID" value="MBU3843686.1"/>
    <property type="molecule type" value="Genomic_DNA"/>
</dbReference>
<proteinExistence type="predicted"/>
<feature type="domain" description="Bacteriophage T5 Orf172 DNA-binding" evidence="2">
    <location>
        <begin position="427"/>
        <end position="522"/>
    </location>
</feature>
<evidence type="ECO:0000256" key="1">
    <source>
        <dbReference type="SAM" id="MobiDB-lite"/>
    </source>
</evidence>
<name>A0A948X0S9_9GAMM</name>
<dbReference type="SMART" id="SM00974">
    <property type="entry name" value="T5orf172"/>
    <property type="match status" value="1"/>
</dbReference>
<dbReference type="Proteomes" id="UP000733611">
    <property type="component" value="Unassembled WGS sequence"/>
</dbReference>
<comment type="caution">
    <text evidence="3">The sequence shown here is derived from an EMBL/GenBank/DDBJ whole genome shotgun (WGS) entry which is preliminary data.</text>
</comment>
<dbReference type="AlphaFoldDB" id="A0A948X0S9"/>
<protein>
    <submittedName>
        <fullName evidence="3">GIY-YIG nuclease family protein</fullName>
    </submittedName>
</protein>
<sequence length="545" mass="60515">MKLPLSSQAQTRPRNLDELFAADDSAGGLHLFADVKVNPLKHIKASQVAESAQQVLDFVARHKHLPESQAACKDFADKLAAVAWASLQQHYPQEAQEIRVQVQSMLAPQEPEQDAVTPSSTSFVDSAVSMTPDAVDKADTNAKAKLTAQSTTVQAQPHSSHSQTQLQAAQPSQATATASANAQATAQKSASTNDAPKATTATAQQKQPKVYQSIDDIFAEGDALGLFTDIEAAVQIQPQFKLQPESATGYKPRQKAVDTAQAGLCLDYDTYEPLMSHCVELLRSGDLATNPVTEYREQKLRPGQFYLLKGLVALIARSDVDYKEKIRNKNNKPSYRVKVVYNNSTQYTPWNYSFLESLIKDSEGAFFYATTDKGTSFLLACAQKLGAAQEVEEQQRQEQMALEQGKAKGYLYILQSLSTNPVLTQFQQHSELVKIGFCTTMVAERIKNAEHSSTYLYAPVRVVREYPCTDFDPYKFERLVHALLWEHRFNVTLTDKNTGKQYKPQEWFTVSPQTACEIAEHILDGTIMQYRVDSVQGKLVKISSL</sequence>
<reference evidence="3" key="2">
    <citation type="submission" date="2021-04" db="EMBL/GenBank/DDBJ databases">
        <authorList>
            <person name="Gilroy R."/>
        </authorList>
    </citation>
    <scope>NUCLEOTIDE SEQUENCE</scope>
    <source>
        <strain evidence="3">378</strain>
    </source>
</reference>
<evidence type="ECO:0000259" key="2">
    <source>
        <dbReference type="SMART" id="SM00974"/>
    </source>
</evidence>
<feature type="compositionally biased region" description="Low complexity" evidence="1">
    <location>
        <begin position="162"/>
        <end position="206"/>
    </location>
</feature>
<evidence type="ECO:0000313" key="3">
    <source>
        <dbReference type="EMBL" id="MBU3843686.1"/>
    </source>
</evidence>